<keyword evidence="2" id="KW-1185">Reference proteome</keyword>
<evidence type="ECO:0008006" key="3">
    <source>
        <dbReference type="Google" id="ProtNLM"/>
    </source>
</evidence>
<dbReference type="RefSeq" id="WP_008496198.1">
    <property type="nucleotide sequence ID" value="NZ_CP016537.2"/>
</dbReference>
<name>A0A1C7DSV2_9BACL</name>
<evidence type="ECO:0000313" key="2">
    <source>
        <dbReference type="Proteomes" id="UP000092687"/>
    </source>
</evidence>
<dbReference type="STRING" id="1215089.BBI08_11640"/>
<dbReference type="AlphaFoldDB" id="A0A1C7DSV2"/>
<gene>
    <name evidence="1" type="ORF">BBI08_11640</name>
</gene>
<sequence length="135" mass="15314">MERFERLAEQVGVLLNAEVEVQGGECLVKRTRAITISSQNKNFNCVLDHDILFKNLKEDGTALNQAEILLLPEELALFTNALQKHPISWPINYQQRVDINPDIVCIYLSSEETPEDFATRLSAAFNVIEQNTLVK</sequence>
<protein>
    <recommendedName>
        <fullName evidence="3">DUF1259 domain-containing protein</fullName>
    </recommendedName>
</protein>
<proteinExistence type="predicted"/>
<organism evidence="1 2">
    <name type="scientific">Planococcus halocryophilus</name>
    <dbReference type="NCBI Taxonomy" id="1215089"/>
    <lineage>
        <taxon>Bacteria</taxon>
        <taxon>Bacillati</taxon>
        <taxon>Bacillota</taxon>
        <taxon>Bacilli</taxon>
        <taxon>Bacillales</taxon>
        <taxon>Caryophanaceae</taxon>
        <taxon>Planococcus</taxon>
    </lineage>
</organism>
<accession>A0A1C7DSV2</accession>
<dbReference type="EMBL" id="CP016537">
    <property type="protein sequence ID" value="ANU14484.1"/>
    <property type="molecule type" value="Genomic_DNA"/>
</dbReference>
<dbReference type="KEGG" id="phc:BBI08_11640"/>
<reference evidence="1" key="1">
    <citation type="submission" date="2016-10" db="EMBL/GenBank/DDBJ databases">
        <authorList>
            <person name="de Groot N.N."/>
        </authorList>
    </citation>
    <scope>NUCLEOTIDE SEQUENCE</scope>
    <source>
        <strain evidence="1">DSM 24743</strain>
    </source>
</reference>
<evidence type="ECO:0000313" key="1">
    <source>
        <dbReference type="EMBL" id="ANU14484.1"/>
    </source>
</evidence>
<dbReference type="InterPro" id="IPR011094">
    <property type="entry name" value="Uncharacterised_LppY/LpqO"/>
</dbReference>
<dbReference type="Pfam" id="PF07485">
    <property type="entry name" value="DUF1529"/>
    <property type="match status" value="1"/>
</dbReference>
<dbReference type="OrthoDB" id="4687120at2"/>
<dbReference type="Proteomes" id="UP000092687">
    <property type="component" value="Chromosome"/>
</dbReference>